<dbReference type="AlphaFoldDB" id="A0A0R3URM5"/>
<keyword evidence="2" id="KW-1185">Reference proteome</keyword>
<name>A0A0R3URM5_MESCO</name>
<protein>
    <submittedName>
        <fullName evidence="1">Uncharacterized protein</fullName>
    </submittedName>
</protein>
<dbReference type="EMBL" id="UXSR01006517">
    <property type="protein sequence ID" value="VDD84528.1"/>
    <property type="molecule type" value="Genomic_DNA"/>
</dbReference>
<evidence type="ECO:0000313" key="1">
    <source>
        <dbReference type="EMBL" id="VDD84528.1"/>
    </source>
</evidence>
<organism evidence="1 2">
    <name type="scientific">Mesocestoides corti</name>
    <name type="common">Flatworm</name>
    <dbReference type="NCBI Taxonomy" id="53468"/>
    <lineage>
        <taxon>Eukaryota</taxon>
        <taxon>Metazoa</taxon>
        <taxon>Spiralia</taxon>
        <taxon>Lophotrochozoa</taxon>
        <taxon>Platyhelminthes</taxon>
        <taxon>Cestoda</taxon>
        <taxon>Eucestoda</taxon>
        <taxon>Cyclophyllidea</taxon>
        <taxon>Mesocestoididae</taxon>
        <taxon>Mesocestoides</taxon>
    </lineage>
</organism>
<reference evidence="1 2" key="1">
    <citation type="submission" date="2018-10" db="EMBL/GenBank/DDBJ databases">
        <authorList>
            <consortium name="Pathogen Informatics"/>
        </authorList>
    </citation>
    <scope>NUCLEOTIDE SEQUENCE [LARGE SCALE GENOMIC DNA]</scope>
</reference>
<gene>
    <name evidence="1" type="ORF">MCOS_LOCUS10531</name>
</gene>
<dbReference type="Proteomes" id="UP000267029">
    <property type="component" value="Unassembled WGS sequence"/>
</dbReference>
<sequence>MALSMVLVEIHVSCVHQLRQEAECRSSVVKSYLQEGVVEILDGKARIQETSVDVCWCTLLAAFNSPLHSETRRVWLSSLSDELWSVFLL</sequence>
<proteinExistence type="predicted"/>
<accession>A0A0R3URM5</accession>
<evidence type="ECO:0000313" key="2">
    <source>
        <dbReference type="Proteomes" id="UP000267029"/>
    </source>
</evidence>